<keyword evidence="2" id="KW-0964">Secreted</keyword>
<evidence type="ECO:0000256" key="3">
    <source>
        <dbReference type="SAM" id="SignalP"/>
    </source>
</evidence>
<dbReference type="GO" id="GO:0005576">
    <property type="term" value="C:extracellular region"/>
    <property type="evidence" value="ECO:0007669"/>
    <property type="project" value="UniProtKB-SubCell"/>
</dbReference>
<dbReference type="InterPro" id="IPR029277">
    <property type="entry name" value="SVWC_dom"/>
</dbReference>
<sequence>MHTLEAVLSVCLAFAIIYCKISDGMPELIFETNNCNFEGKELLNGAAITLNKTCVKISCHRGRIEREECEKIELNDPFCGSTNGTGIHFPDCCPVYYCEHGTSIQN</sequence>
<protein>
    <recommendedName>
        <fullName evidence="4">Single domain-containing protein</fullName>
    </recommendedName>
</protein>
<keyword evidence="3" id="KW-0732">Signal</keyword>
<evidence type="ECO:0000259" key="4">
    <source>
        <dbReference type="Pfam" id="PF15430"/>
    </source>
</evidence>
<evidence type="ECO:0000256" key="1">
    <source>
        <dbReference type="ARBA" id="ARBA00004613"/>
    </source>
</evidence>
<comment type="subcellular location">
    <subcellularLocation>
        <location evidence="1">Secreted</location>
    </subcellularLocation>
</comment>
<evidence type="ECO:0000313" key="5">
    <source>
        <dbReference type="EMBL" id="AEO35692.1"/>
    </source>
</evidence>
<feature type="chain" id="PRO_5003447750" description="Single domain-containing protein" evidence="3">
    <location>
        <begin position="25"/>
        <end position="106"/>
    </location>
</feature>
<organism evidence="5">
    <name type="scientific">Amblyomma maculatum</name>
    <name type="common">Gulf Coast tick</name>
    <dbReference type="NCBI Taxonomy" id="34609"/>
    <lineage>
        <taxon>Eukaryota</taxon>
        <taxon>Metazoa</taxon>
        <taxon>Ecdysozoa</taxon>
        <taxon>Arthropoda</taxon>
        <taxon>Chelicerata</taxon>
        <taxon>Arachnida</taxon>
        <taxon>Acari</taxon>
        <taxon>Parasitiformes</taxon>
        <taxon>Ixodida</taxon>
        <taxon>Ixodoidea</taxon>
        <taxon>Ixodidae</taxon>
        <taxon>Amblyomminae</taxon>
        <taxon>Amblyomma</taxon>
    </lineage>
</organism>
<dbReference type="AlphaFoldDB" id="G3MQC4"/>
<accession>G3MQC4</accession>
<dbReference type="Pfam" id="PF15430">
    <property type="entry name" value="SVWC"/>
    <property type="match status" value="1"/>
</dbReference>
<name>G3MQC4_AMBMU</name>
<feature type="signal peptide" evidence="3">
    <location>
        <begin position="1"/>
        <end position="24"/>
    </location>
</feature>
<dbReference type="EMBL" id="JO844075">
    <property type="protein sequence ID" value="AEO35692.1"/>
    <property type="molecule type" value="mRNA"/>
</dbReference>
<proteinExistence type="evidence at transcript level"/>
<feature type="domain" description="Single" evidence="4">
    <location>
        <begin position="35"/>
        <end position="98"/>
    </location>
</feature>
<evidence type="ECO:0000256" key="2">
    <source>
        <dbReference type="ARBA" id="ARBA00022525"/>
    </source>
</evidence>
<reference evidence="5" key="1">
    <citation type="journal article" date="2011" name="PLoS ONE">
        <title>A deep insight into the sialotranscriptome of the gulf coast tick, Amblyomma maculatum.</title>
        <authorList>
            <person name="Karim S."/>
            <person name="Singh P."/>
            <person name="Ribeiro J.M."/>
        </authorList>
    </citation>
    <scope>NUCLEOTIDE SEQUENCE</scope>
    <source>
        <tissue evidence="5">Salivary gland</tissue>
    </source>
</reference>